<accession>A0A450UQX0</accession>
<evidence type="ECO:0000313" key="2">
    <source>
        <dbReference type="EMBL" id="VFJ88680.1"/>
    </source>
</evidence>
<dbReference type="Gene3D" id="3.40.50.300">
    <property type="entry name" value="P-loop containing nucleotide triphosphate hydrolases"/>
    <property type="match status" value="1"/>
</dbReference>
<dbReference type="AlphaFoldDB" id="A0A450UQX0"/>
<dbReference type="EMBL" id="CAADFJ010000001">
    <property type="protein sequence ID" value="VFJ94948.1"/>
    <property type="molecule type" value="Genomic_DNA"/>
</dbReference>
<evidence type="ECO:0000313" key="3">
    <source>
        <dbReference type="EMBL" id="VFJ94948.1"/>
    </source>
</evidence>
<dbReference type="InterPro" id="IPR027417">
    <property type="entry name" value="P-loop_NTPase"/>
</dbReference>
<name>A0A450UQX0_9GAMM</name>
<dbReference type="Pfam" id="PF13289">
    <property type="entry name" value="SIR2_2"/>
    <property type="match status" value="1"/>
</dbReference>
<reference evidence="3" key="1">
    <citation type="submission" date="2019-02" db="EMBL/GenBank/DDBJ databases">
        <authorList>
            <person name="Gruber-Vodicka R. H."/>
            <person name="Seah K. B. B."/>
        </authorList>
    </citation>
    <scope>NUCLEOTIDE SEQUENCE</scope>
    <source>
        <strain evidence="3">BECK_SA2B12</strain>
        <strain evidence="1">BECK_SA2B15</strain>
        <strain evidence="2">BECK_SA2B20</strain>
    </source>
</reference>
<proteinExistence type="predicted"/>
<dbReference type="SUPFAM" id="SSF52467">
    <property type="entry name" value="DHS-like NAD/FAD-binding domain"/>
    <property type="match status" value="1"/>
</dbReference>
<dbReference type="SUPFAM" id="SSF52540">
    <property type="entry name" value="P-loop containing nucleoside triphosphate hydrolases"/>
    <property type="match status" value="1"/>
</dbReference>
<dbReference type="Gene3D" id="3.40.50.1220">
    <property type="entry name" value="TPP-binding domain"/>
    <property type="match status" value="1"/>
</dbReference>
<protein>
    <submittedName>
        <fullName evidence="3">SIR2-like domain-containing protein</fullName>
    </submittedName>
</protein>
<dbReference type="InterPro" id="IPR029035">
    <property type="entry name" value="DHS-like_NAD/FAD-binding_dom"/>
</dbReference>
<organism evidence="3">
    <name type="scientific">Candidatus Kentrum eta</name>
    <dbReference type="NCBI Taxonomy" id="2126337"/>
    <lineage>
        <taxon>Bacteria</taxon>
        <taxon>Pseudomonadati</taxon>
        <taxon>Pseudomonadota</taxon>
        <taxon>Gammaproteobacteria</taxon>
        <taxon>Candidatus Kentrum</taxon>
    </lineage>
</organism>
<sequence>MSSVVETNETAFFAALKAAFGNCTPFTVLLGAGASLEGRVKGERFPLYEELQRRIVTDVLQLDSSELSSNALKDRFEEALEILRHGNNTLQNTLRPHLDGTPGLAHAYLACLAYALREKSLLLRILTTNFDNLFGEAAGEVFKNGVHRRTLSDISRGSEKEAGGDFRVLDNLIHQGQMIILHMFGDLSFSRPIFFPTSVLTEKFTTTALGEVKKYFASPLLVIGYSFIDPALQSFLAESQQCDDPIFVIDPDPENKWKRNFLTTRKAYHFNGTFREFMLEVMCRIDHLTNKEVGEKKITELMNRFPLGIRIPDMEALSSLCAKISAPALSRTEFRVFGIAVSNDEAREKNCRQVLIEREDTAPNLKEFMIAPSASILLTVGGSGAGKTTLAWQTATWKQDDFLPVFFDAQSFNGTTRFTEILGDGFGFTNDTRQEFLNVVDNLLNKNGQKILLIVDGVNEAGQNVTDGILNGILQIANYLPDTIKILVTIREVSWELIVKEETKAQRELLYRRGAYFLRDFSEKETEKAYAQYREAYDIKKPFENIKGEIRAKLRYPLMLRIVAEVYQGDDIPDYVPATKVFKDYTSRKKKRLKEKDYKFLFQLVDSKVDALISSSGYPRGFSDRFDEFEFLNAGSGDIGDSFLALAEEGILSRLDDDESLLGHTYRFTYDRYFEYLLGRCWGKKLVNRVPTPTIEEAVRPAGNSVIAAQAMVSTLVSQNLESSKNNLFDLSDGERLQSVIFSDDETLARIGRQALRQLTYDSQINFLALIPRDHLPAAKVETIIELAGDSPKATHFLVDGLFISHPAVGDRDWLRELAVRKLFDLCIEASVYDVVRNALLKRVSDAEIFDDDLARGLMFFSAVVFSVNQQDPFKELSALWRRVLVSRREPREVLLSIITRSFVSLSRELGPKFIVTMSDHPAFGEYCEDVPDDARNLAMALAAMLTHVDRDLRDEDIEIIGFFGSRSRNWSEFKARKPNPASYAYPVEYRIAQWVLLLHGLRDFSSFRAALDCIASGHLVQLIDYALNAMKFFLQNFCTDNPQRILIGLGDMMRWVERAKSTFRDQMMAPLSEDDPMTSTFNMLSQTARIHVLAAPNKSIDFLVEHIMSMDEDERKLGLLSVRHLLNEYPLEVALTLECLNDETDNILIRWRNIILREMFVKYRRQAEEFLVRNKLGDEHEKFIAASIPVDSKRIRSYFADDFYRQIFLDDPRRHRAAEYYMKAIQAEDYESFARYLVGEIFSTVLEGGP</sequence>
<evidence type="ECO:0000313" key="1">
    <source>
        <dbReference type="EMBL" id="VFJ87018.1"/>
    </source>
</evidence>
<dbReference type="EMBL" id="CAADFG010000002">
    <property type="protein sequence ID" value="VFJ87018.1"/>
    <property type="molecule type" value="Genomic_DNA"/>
</dbReference>
<dbReference type="EMBL" id="CAADFI010000002">
    <property type="protein sequence ID" value="VFJ88680.1"/>
    <property type="molecule type" value="Genomic_DNA"/>
</dbReference>
<gene>
    <name evidence="1" type="ORF">BECKH772A_GA0070896_1000210</name>
    <name evidence="2" type="ORF">BECKH772B_GA0070898_100026</name>
    <name evidence="3" type="ORF">BECKH772C_GA0070978_1000157</name>
</gene>